<comment type="caution">
    <text evidence="1">The sequence shown here is derived from an EMBL/GenBank/DDBJ whole genome shotgun (WGS) entry which is preliminary data.</text>
</comment>
<evidence type="ECO:0000313" key="2">
    <source>
        <dbReference type="Proteomes" id="UP000499080"/>
    </source>
</evidence>
<name>A0A4Y2HEG1_ARAVE</name>
<sequence>MIRCEDDIGDPSPNFHYTPAGGRVTLEGFNLYQARRHGGSSVQSCLEPATIRSQNRDCRKANAALSASGKSPIVQ</sequence>
<protein>
    <submittedName>
        <fullName evidence="1">Uncharacterized protein</fullName>
    </submittedName>
</protein>
<dbReference type="AlphaFoldDB" id="A0A4Y2HEG1"/>
<proteinExistence type="predicted"/>
<dbReference type="EMBL" id="BGPR01001881">
    <property type="protein sequence ID" value="GBM63668.1"/>
    <property type="molecule type" value="Genomic_DNA"/>
</dbReference>
<gene>
    <name evidence="1" type="ORF">AVEN_253132_1</name>
</gene>
<organism evidence="1 2">
    <name type="scientific">Araneus ventricosus</name>
    <name type="common">Orbweaver spider</name>
    <name type="synonym">Epeira ventricosa</name>
    <dbReference type="NCBI Taxonomy" id="182803"/>
    <lineage>
        <taxon>Eukaryota</taxon>
        <taxon>Metazoa</taxon>
        <taxon>Ecdysozoa</taxon>
        <taxon>Arthropoda</taxon>
        <taxon>Chelicerata</taxon>
        <taxon>Arachnida</taxon>
        <taxon>Araneae</taxon>
        <taxon>Araneomorphae</taxon>
        <taxon>Entelegynae</taxon>
        <taxon>Araneoidea</taxon>
        <taxon>Araneidae</taxon>
        <taxon>Araneus</taxon>
    </lineage>
</organism>
<keyword evidence="2" id="KW-1185">Reference proteome</keyword>
<accession>A0A4Y2HEG1</accession>
<dbReference type="Proteomes" id="UP000499080">
    <property type="component" value="Unassembled WGS sequence"/>
</dbReference>
<reference evidence="1 2" key="1">
    <citation type="journal article" date="2019" name="Sci. Rep.">
        <title>Orb-weaving spider Araneus ventricosus genome elucidates the spidroin gene catalogue.</title>
        <authorList>
            <person name="Kono N."/>
            <person name="Nakamura H."/>
            <person name="Ohtoshi R."/>
            <person name="Moran D.A.P."/>
            <person name="Shinohara A."/>
            <person name="Yoshida Y."/>
            <person name="Fujiwara M."/>
            <person name="Mori M."/>
            <person name="Tomita M."/>
            <person name="Arakawa K."/>
        </authorList>
    </citation>
    <scope>NUCLEOTIDE SEQUENCE [LARGE SCALE GENOMIC DNA]</scope>
</reference>
<evidence type="ECO:0000313" key="1">
    <source>
        <dbReference type="EMBL" id="GBM63668.1"/>
    </source>
</evidence>